<keyword evidence="2" id="KW-1185">Reference proteome</keyword>
<proteinExistence type="predicted"/>
<reference evidence="1 2" key="1">
    <citation type="journal article" date="2021" name="Int. J. Syst. Evol. Microbiol.">
        <title>Amazonocrinis nigriterrae gen. nov., sp. nov., Atlanticothrix silvestris gen. nov., sp. nov. and Dendronalium phyllosphericum gen. nov., sp. nov., nostocacean cyanobacteria from Brazilian environments.</title>
        <authorList>
            <person name="Alvarenga D.O."/>
            <person name="Andreote A.P.D."/>
            <person name="Branco L.H.Z."/>
            <person name="Delbaje E."/>
            <person name="Cruz R.B."/>
            <person name="Varani A.M."/>
            <person name="Fiore M.F."/>
        </authorList>
    </citation>
    <scope>NUCLEOTIDE SEQUENCE [LARGE SCALE GENOMIC DNA]</scope>
    <source>
        <strain evidence="1 2">CENA357</strain>
    </source>
</reference>
<name>A0A8J7L484_9CYAN</name>
<organism evidence="1 2">
    <name type="scientific">Atlanticothrix silvestris CENA357</name>
    <dbReference type="NCBI Taxonomy" id="1725252"/>
    <lineage>
        <taxon>Bacteria</taxon>
        <taxon>Bacillati</taxon>
        <taxon>Cyanobacteriota</taxon>
        <taxon>Cyanophyceae</taxon>
        <taxon>Nostocales</taxon>
        <taxon>Nodulariaceae</taxon>
        <taxon>Atlanticothrix</taxon>
        <taxon>Atlanticothrix silvestris</taxon>
    </lineage>
</organism>
<dbReference type="AlphaFoldDB" id="A0A8J7L484"/>
<protein>
    <submittedName>
        <fullName evidence="1">Uncharacterized protein</fullName>
    </submittedName>
</protein>
<gene>
    <name evidence="1" type="ORF">I8751_13480</name>
</gene>
<sequence>MKQETLTILLQMYTQLQQIAAQLYTAAELALQNDDFDDASLLQSRADKIYEEAENLDILISELEGE</sequence>
<dbReference type="RefSeq" id="WP_214439655.1">
    <property type="nucleotide sequence ID" value="NZ_JAECZB010000030.1"/>
</dbReference>
<dbReference type="Proteomes" id="UP000599391">
    <property type="component" value="Unassembled WGS sequence"/>
</dbReference>
<dbReference type="EMBL" id="JAECZB010000030">
    <property type="protein sequence ID" value="MBH8553367.1"/>
    <property type="molecule type" value="Genomic_DNA"/>
</dbReference>
<evidence type="ECO:0000313" key="1">
    <source>
        <dbReference type="EMBL" id="MBH8553367.1"/>
    </source>
</evidence>
<accession>A0A8J7L484</accession>
<comment type="caution">
    <text evidence="1">The sequence shown here is derived from an EMBL/GenBank/DDBJ whole genome shotgun (WGS) entry which is preliminary data.</text>
</comment>
<evidence type="ECO:0000313" key="2">
    <source>
        <dbReference type="Proteomes" id="UP000599391"/>
    </source>
</evidence>